<proteinExistence type="predicted"/>
<evidence type="ECO:0000313" key="1">
    <source>
        <dbReference type="EMBL" id="QOT78047.1"/>
    </source>
</evidence>
<dbReference type="GeneID" id="98400949"/>
<organism evidence="1 2">
    <name type="scientific">Cupriavidus basilensis</name>
    <dbReference type="NCBI Taxonomy" id="68895"/>
    <lineage>
        <taxon>Bacteria</taxon>
        <taxon>Pseudomonadati</taxon>
        <taxon>Pseudomonadota</taxon>
        <taxon>Betaproteobacteria</taxon>
        <taxon>Burkholderiales</taxon>
        <taxon>Burkholderiaceae</taxon>
        <taxon>Cupriavidus</taxon>
    </lineage>
</organism>
<dbReference type="EMBL" id="CP062803">
    <property type="protein sequence ID" value="QOT78047.1"/>
    <property type="molecule type" value="Genomic_DNA"/>
</dbReference>
<name>A0A643FW13_9BURK</name>
<accession>A0A643FW13</accession>
<dbReference type="Proteomes" id="UP000397656">
    <property type="component" value="Chromosome 1"/>
</dbReference>
<sequence length="256" mass="25860">MSDSVIPSQLDVPPPWGTRFDIRDTLAAYRAEAVKVHLAATAPTQALALRRARLRGLATGTVGCGMAAAAAWLLAASLTGPAPAPLAAPLPAFKPVSMPESSSARSPAADAGLQAAVAEQPEAAAAVPAAVDSPAPAAPLPVPLLAENATTGTANSAATSPIAAPVEHAVARRHSYAEPVPARQTAARSARAPAAYDAGDSADNNASYSANNSAGYSAGYRLAVPAYDASSRPSAVAYLPPDSHITLHEHSRLIDE</sequence>
<dbReference type="RefSeq" id="WP_150985885.1">
    <property type="nucleotide sequence ID" value="NZ_CP062803.1"/>
</dbReference>
<evidence type="ECO:0000313" key="2">
    <source>
        <dbReference type="Proteomes" id="UP000397656"/>
    </source>
</evidence>
<gene>
    <name evidence="1" type="ORF">F7R26_008540</name>
</gene>
<reference evidence="1 2" key="1">
    <citation type="submission" date="2020-10" db="EMBL/GenBank/DDBJ databases">
        <title>Complete genome sequence of Cupriavidus basilensis CCUG 49340T.</title>
        <authorList>
            <person name="Salva-Serra F."/>
            <person name="Donoso R.A."/>
            <person name="Cho K.H."/>
            <person name="Yoo J.A."/>
            <person name="Lee K."/>
            <person name="Yoon S.-H."/>
            <person name="Perez-Pantoja D."/>
            <person name="Moore E.R.B."/>
        </authorList>
    </citation>
    <scope>NUCLEOTIDE SEQUENCE [LARGE SCALE GENOMIC DNA]</scope>
    <source>
        <strain evidence="2">CCUG 49340</strain>
    </source>
</reference>
<protein>
    <submittedName>
        <fullName evidence="1">Uncharacterized protein</fullName>
    </submittedName>
</protein>
<dbReference type="AlphaFoldDB" id="A0A643FW13"/>